<evidence type="ECO:0000313" key="3">
    <source>
        <dbReference type="Proteomes" id="UP001642484"/>
    </source>
</evidence>
<feature type="region of interest" description="Disordered" evidence="1">
    <location>
        <begin position="1"/>
        <end position="103"/>
    </location>
</feature>
<dbReference type="InterPro" id="IPR051291">
    <property type="entry name" value="CIMAP"/>
</dbReference>
<feature type="region of interest" description="Disordered" evidence="1">
    <location>
        <begin position="132"/>
        <end position="153"/>
    </location>
</feature>
<gene>
    <name evidence="2" type="ORF">CCMP2556_LOCUS53120</name>
</gene>
<feature type="compositionally biased region" description="Polar residues" evidence="1">
    <location>
        <begin position="22"/>
        <end position="35"/>
    </location>
</feature>
<comment type="caution">
    <text evidence="2">The sequence shown here is derived from an EMBL/GenBank/DDBJ whole genome shotgun (WGS) entry which is preliminary data.</text>
</comment>
<protein>
    <submittedName>
        <fullName evidence="2">Uncharacterized protein</fullName>
    </submittedName>
</protein>
<accession>A0ABP0SRE7</accession>
<dbReference type="Proteomes" id="UP001642484">
    <property type="component" value="Unassembled WGS sequence"/>
</dbReference>
<organism evidence="2 3">
    <name type="scientific">Durusdinium trenchii</name>
    <dbReference type="NCBI Taxonomy" id="1381693"/>
    <lineage>
        <taxon>Eukaryota</taxon>
        <taxon>Sar</taxon>
        <taxon>Alveolata</taxon>
        <taxon>Dinophyceae</taxon>
        <taxon>Suessiales</taxon>
        <taxon>Symbiodiniaceae</taxon>
        <taxon>Durusdinium</taxon>
    </lineage>
</organism>
<keyword evidence="3" id="KW-1185">Reference proteome</keyword>
<evidence type="ECO:0000256" key="1">
    <source>
        <dbReference type="SAM" id="MobiDB-lite"/>
    </source>
</evidence>
<evidence type="ECO:0000313" key="2">
    <source>
        <dbReference type="EMBL" id="CAK9114888.1"/>
    </source>
</evidence>
<sequence length="341" mass="36659">MLNAVEGDVKEGPPSEAGPTGRPSSTPEPSRKTPSPSLPDKSGFQALSTVTAPPKFSFASKMPQGKEKFKMPGPGSYMHDRDFSSKHQTQPSFGFGTGTRKTRVVNQAPGPGTYEEPGTLGDAKISCTPRREAPQARGKAPGPGAYNLPEPFGRGKITIRRKGDALPHLSIPGPGEYEVTVFKARSGFSFGTARQRARLPAEFEAVTPGHEIADGQGWWVNAEPTKRLSSFCSWRGVWAHVLLSFGSQVLLNICSSGVHVAVLGPEGPEIEVKSFNASDVEEAKAWASALPEGRHCVLAAAGEDLLTLGVLSEEARTRRDVSKSLCRQCRCRCRCQAETCW</sequence>
<dbReference type="PANTHER" id="PTHR21580:SF28">
    <property type="entry name" value="BOREALIN N-TERMINAL DOMAIN-CONTAINING PROTEIN-RELATED"/>
    <property type="match status" value="1"/>
</dbReference>
<reference evidence="2 3" key="1">
    <citation type="submission" date="2024-02" db="EMBL/GenBank/DDBJ databases">
        <authorList>
            <person name="Chen Y."/>
            <person name="Shah S."/>
            <person name="Dougan E. K."/>
            <person name="Thang M."/>
            <person name="Chan C."/>
        </authorList>
    </citation>
    <scope>NUCLEOTIDE SEQUENCE [LARGE SCALE GENOMIC DNA]</scope>
</reference>
<proteinExistence type="predicted"/>
<dbReference type="Pfam" id="PF07004">
    <property type="entry name" value="SHIPPO-rpt"/>
    <property type="match status" value="3"/>
</dbReference>
<dbReference type="InterPro" id="IPR010736">
    <property type="entry name" value="SHIPPO-rpt"/>
</dbReference>
<name>A0ABP0SRE7_9DINO</name>
<dbReference type="EMBL" id="CAXAMN010028051">
    <property type="protein sequence ID" value="CAK9114888.1"/>
    <property type="molecule type" value="Genomic_DNA"/>
</dbReference>
<dbReference type="PANTHER" id="PTHR21580">
    <property type="entry name" value="SHIPPO-1-RELATED"/>
    <property type="match status" value="1"/>
</dbReference>